<evidence type="ECO:0000313" key="3">
    <source>
        <dbReference type="Proteomes" id="UP000653797"/>
    </source>
</evidence>
<protein>
    <submittedName>
        <fullName evidence="2">DNA repair protein</fullName>
    </submittedName>
</protein>
<proteinExistence type="predicted"/>
<name>A0A927GBV5_9BACT</name>
<dbReference type="CDD" id="cd06529">
    <property type="entry name" value="S24_LexA-like"/>
    <property type="match status" value="1"/>
</dbReference>
<organism evidence="2 3">
    <name type="scientific">Spirosoma validum</name>
    <dbReference type="NCBI Taxonomy" id="2771355"/>
    <lineage>
        <taxon>Bacteria</taxon>
        <taxon>Pseudomonadati</taxon>
        <taxon>Bacteroidota</taxon>
        <taxon>Cytophagia</taxon>
        <taxon>Cytophagales</taxon>
        <taxon>Cytophagaceae</taxon>
        <taxon>Spirosoma</taxon>
    </lineage>
</organism>
<dbReference type="Pfam" id="PF00717">
    <property type="entry name" value="Peptidase_S24"/>
    <property type="match status" value="1"/>
</dbReference>
<dbReference type="InterPro" id="IPR039418">
    <property type="entry name" value="LexA-like"/>
</dbReference>
<evidence type="ECO:0000259" key="1">
    <source>
        <dbReference type="Pfam" id="PF00717"/>
    </source>
</evidence>
<dbReference type="Proteomes" id="UP000653797">
    <property type="component" value="Unassembled WGS sequence"/>
</dbReference>
<dbReference type="InterPro" id="IPR015927">
    <property type="entry name" value="Peptidase_S24_S26A/B/C"/>
</dbReference>
<sequence>MNDTIDPIPPENIFRVDASRRELIPFWDIPVSAGFTSPAENHIRERLNLQDLCVLHPDCTHFVKATGESMIGDYIYPGSILVVDSTIPVETGKVIVAYVNDGWCVKRFVSKAPMVMLESSNSQYAPIYLHPDRDRFDVLGVVTFIISKPPRYVRPC</sequence>
<dbReference type="RefSeq" id="WP_191037621.1">
    <property type="nucleotide sequence ID" value="NZ_JACXAA010000001.1"/>
</dbReference>
<evidence type="ECO:0000313" key="2">
    <source>
        <dbReference type="EMBL" id="MBD2752003.1"/>
    </source>
</evidence>
<feature type="domain" description="Peptidase S24/S26A/S26B/S26C" evidence="1">
    <location>
        <begin position="30"/>
        <end position="142"/>
    </location>
</feature>
<dbReference type="Gene3D" id="2.10.109.10">
    <property type="entry name" value="Umud Fragment, subunit A"/>
    <property type="match status" value="1"/>
</dbReference>
<gene>
    <name evidence="2" type="ORF">IC230_03805</name>
</gene>
<dbReference type="PANTHER" id="PTHR33516">
    <property type="entry name" value="LEXA REPRESSOR"/>
    <property type="match status" value="1"/>
</dbReference>
<comment type="caution">
    <text evidence="2">The sequence shown here is derived from an EMBL/GenBank/DDBJ whole genome shotgun (WGS) entry which is preliminary data.</text>
</comment>
<reference evidence="2" key="1">
    <citation type="submission" date="2020-09" db="EMBL/GenBank/DDBJ databases">
        <authorList>
            <person name="Kim M.K."/>
        </authorList>
    </citation>
    <scope>NUCLEOTIDE SEQUENCE</scope>
    <source>
        <strain evidence="2">BT704</strain>
    </source>
</reference>
<dbReference type="PANTHER" id="PTHR33516:SF2">
    <property type="entry name" value="LEXA REPRESSOR-RELATED"/>
    <property type="match status" value="1"/>
</dbReference>
<accession>A0A927GBV5</accession>
<dbReference type="InterPro" id="IPR050077">
    <property type="entry name" value="LexA_repressor"/>
</dbReference>
<dbReference type="AlphaFoldDB" id="A0A927GBV5"/>
<dbReference type="InterPro" id="IPR036286">
    <property type="entry name" value="LexA/Signal_pep-like_sf"/>
</dbReference>
<dbReference type="SUPFAM" id="SSF51306">
    <property type="entry name" value="LexA/Signal peptidase"/>
    <property type="match status" value="1"/>
</dbReference>
<keyword evidence="3" id="KW-1185">Reference proteome</keyword>
<dbReference type="EMBL" id="JACXAA010000001">
    <property type="protein sequence ID" value="MBD2752003.1"/>
    <property type="molecule type" value="Genomic_DNA"/>
</dbReference>